<sequence>MAERDVAVRAARSDEHVAVRRVLDAAVLAVDDALLDRELDGDGDGVLVAVSDDRVIGALVADTAGARPGGTNGRGDDGDTTGGAAARNEDAADGDRSGAHVAAIAVRRRRRAQGIGTALIAAAAERWRPLSADFDADVRPFYEALGFEIAAIDEGRFRGRLR</sequence>
<keyword evidence="4" id="KW-1185">Reference proteome</keyword>
<comment type="caution">
    <text evidence="3">The sequence shown here is derived from an EMBL/GenBank/DDBJ whole genome shotgun (WGS) entry which is preliminary data.</text>
</comment>
<dbReference type="EMBL" id="BMOQ01000003">
    <property type="protein sequence ID" value="GGN11367.1"/>
    <property type="molecule type" value="Genomic_DNA"/>
</dbReference>
<dbReference type="Pfam" id="PF13508">
    <property type="entry name" value="Acetyltransf_7"/>
    <property type="match status" value="1"/>
</dbReference>
<organism evidence="3 4">
    <name type="scientific">Halarchaeum nitratireducens</name>
    <dbReference type="NCBI Taxonomy" id="489913"/>
    <lineage>
        <taxon>Archaea</taxon>
        <taxon>Methanobacteriati</taxon>
        <taxon>Methanobacteriota</taxon>
        <taxon>Stenosarchaea group</taxon>
        <taxon>Halobacteria</taxon>
        <taxon>Halobacteriales</taxon>
        <taxon>Halobacteriaceae</taxon>
    </lineage>
</organism>
<reference evidence="3 4" key="1">
    <citation type="journal article" date="2019" name="Int. J. Syst. Evol. Microbiol.">
        <title>The Global Catalogue of Microorganisms (GCM) 10K type strain sequencing project: providing services to taxonomists for standard genome sequencing and annotation.</title>
        <authorList>
            <consortium name="The Broad Institute Genomics Platform"/>
            <consortium name="The Broad Institute Genome Sequencing Center for Infectious Disease"/>
            <person name="Wu L."/>
            <person name="Ma J."/>
        </authorList>
    </citation>
    <scope>NUCLEOTIDE SEQUENCE [LARGE SCALE GENOMIC DNA]</scope>
    <source>
        <strain evidence="3 4">JCM 16331</strain>
    </source>
</reference>
<dbReference type="InterPro" id="IPR000182">
    <property type="entry name" value="GNAT_dom"/>
</dbReference>
<name>A0A830G9V3_9EURY</name>
<protein>
    <recommendedName>
        <fullName evidence="2">N-acetyltransferase domain-containing protein</fullName>
    </recommendedName>
</protein>
<dbReference type="PROSITE" id="PS51186">
    <property type="entry name" value="GNAT"/>
    <property type="match status" value="1"/>
</dbReference>
<evidence type="ECO:0000259" key="2">
    <source>
        <dbReference type="PROSITE" id="PS51186"/>
    </source>
</evidence>
<evidence type="ECO:0000313" key="3">
    <source>
        <dbReference type="EMBL" id="GGN11367.1"/>
    </source>
</evidence>
<feature type="domain" description="N-acetyltransferase" evidence="2">
    <location>
        <begin position="6"/>
        <end position="162"/>
    </location>
</feature>
<dbReference type="AlphaFoldDB" id="A0A830G9V3"/>
<dbReference type="InterPro" id="IPR016181">
    <property type="entry name" value="Acyl_CoA_acyltransferase"/>
</dbReference>
<dbReference type="GO" id="GO:0016747">
    <property type="term" value="F:acyltransferase activity, transferring groups other than amino-acyl groups"/>
    <property type="evidence" value="ECO:0007669"/>
    <property type="project" value="InterPro"/>
</dbReference>
<evidence type="ECO:0000256" key="1">
    <source>
        <dbReference type="SAM" id="MobiDB-lite"/>
    </source>
</evidence>
<feature type="region of interest" description="Disordered" evidence="1">
    <location>
        <begin position="66"/>
        <end position="94"/>
    </location>
</feature>
<accession>A0A830G9V3</accession>
<dbReference type="Gene3D" id="3.40.630.30">
    <property type="match status" value="1"/>
</dbReference>
<proteinExistence type="predicted"/>
<dbReference type="RefSeq" id="WP_229772792.1">
    <property type="nucleotide sequence ID" value="NZ_BMOQ01000003.1"/>
</dbReference>
<evidence type="ECO:0000313" key="4">
    <source>
        <dbReference type="Proteomes" id="UP000608850"/>
    </source>
</evidence>
<dbReference type="SUPFAM" id="SSF55729">
    <property type="entry name" value="Acyl-CoA N-acyltransferases (Nat)"/>
    <property type="match status" value="1"/>
</dbReference>
<dbReference type="Proteomes" id="UP000608850">
    <property type="component" value="Unassembled WGS sequence"/>
</dbReference>
<gene>
    <name evidence="3" type="ORF">GCM10009021_09140</name>
</gene>